<reference evidence="2" key="1">
    <citation type="journal article" date="2019" name="Int. J. Syst. Evol. Microbiol.">
        <title>The Global Catalogue of Microorganisms (GCM) 10K type strain sequencing project: providing services to taxonomists for standard genome sequencing and annotation.</title>
        <authorList>
            <consortium name="The Broad Institute Genomics Platform"/>
            <consortium name="The Broad Institute Genome Sequencing Center for Infectious Disease"/>
            <person name="Wu L."/>
            <person name="Ma J."/>
        </authorList>
    </citation>
    <scope>NUCLEOTIDE SEQUENCE [LARGE SCALE GENOMIC DNA]</scope>
    <source>
        <strain evidence="2">CCUG 2113</strain>
    </source>
</reference>
<organism evidence="1 2">
    <name type="scientific">Acidovorax facilis</name>
    <dbReference type="NCBI Taxonomy" id="12917"/>
    <lineage>
        <taxon>Bacteria</taxon>
        <taxon>Pseudomonadati</taxon>
        <taxon>Pseudomonadota</taxon>
        <taxon>Betaproteobacteria</taxon>
        <taxon>Burkholderiales</taxon>
        <taxon>Comamonadaceae</taxon>
        <taxon>Acidovorax</taxon>
    </lineage>
</organism>
<dbReference type="RefSeq" id="WP_252635550.1">
    <property type="nucleotide sequence ID" value="NZ_JAMXAX010000009.1"/>
</dbReference>
<protein>
    <submittedName>
        <fullName evidence="1">Recombination protein NinB</fullName>
    </submittedName>
</protein>
<gene>
    <name evidence="1" type="ORF">ACFOW3_13590</name>
</gene>
<dbReference type="InterPro" id="IPR036619">
    <property type="entry name" value="NinB_sf"/>
</dbReference>
<keyword evidence="2" id="KW-1185">Reference proteome</keyword>
<dbReference type="SUPFAM" id="SSF103370">
    <property type="entry name" value="NinB"/>
    <property type="match status" value="1"/>
</dbReference>
<sequence>MSDDRISIRLTNIPQAASDLPNAWRWIKAMLFSGRRVLLEARTETRSAKQNRVMWSCLTDLSNQVTWFGKKLTKEGWKDFITGHLDGQDLVPNMDGTGFISIQRGRSTSQMTIKEMIAVIDLCHAFGSDKGVIWSVTSLGINEVDQDTGEIMGGVQS</sequence>
<comment type="caution">
    <text evidence="1">The sequence shown here is derived from an EMBL/GenBank/DDBJ whole genome shotgun (WGS) entry which is preliminary data.</text>
</comment>
<dbReference type="Gene3D" id="1.10.3790.10">
    <property type="entry name" value="NinB"/>
    <property type="match status" value="1"/>
</dbReference>
<dbReference type="EMBL" id="JBHSAJ010000037">
    <property type="protein sequence ID" value="MFC3935649.1"/>
    <property type="molecule type" value="Genomic_DNA"/>
</dbReference>
<dbReference type="Pfam" id="PF05772">
    <property type="entry name" value="NinB"/>
    <property type="match status" value="1"/>
</dbReference>
<name>A0ABV8DC34_9BURK</name>
<dbReference type="InterPro" id="IPR008711">
    <property type="entry name" value="Recombinase_NinB"/>
</dbReference>
<proteinExistence type="predicted"/>
<evidence type="ECO:0000313" key="1">
    <source>
        <dbReference type="EMBL" id="MFC3935649.1"/>
    </source>
</evidence>
<dbReference type="Proteomes" id="UP001595693">
    <property type="component" value="Unassembled WGS sequence"/>
</dbReference>
<evidence type="ECO:0000313" key="2">
    <source>
        <dbReference type="Proteomes" id="UP001595693"/>
    </source>
</evidence>
<accession>A0ABV8DC34</accession>